<evidence type="ECO:0000313" key="3">
    <source>
        <dbReference type="Proteomes" id="UP001174691"/>
    </source>
</evidence>
<keyword evidence="2" id="KW-0378">Hydrolase</keyword>
<dbReference type="InterPro" id="IPR000639">
    <property type="entry name" value="Epox_hydrolase-like"/>
</dbReference>
<dbReference type="Pfam" id="PF00561">
    <property type="entry name" value="Abhydrolase_1"/>
    <property type="match status" value="1"/>
</dbReference>
<dbReference type="Gene3D" id="3.40.50.1820">
    <property type="entry name" value="alpha/beta hydrolase"/>
    <property type="match status" value="1"/>
</dbReference>
<dbReference type="AlphaFoldDB" id="A0AA38VGY9"/>
<dbReference type="PANTHER" id="PTHR43194:SF2">
    <property type="entry name" value="PEROXISOMAL MEMBRANE PROTEIN LPX1"/>
    <property type="match status" value="1"/>
</dbReference>
<dbReference type="PRINTS" id="PR00412">
    <property type="entry name" value="EPOXHYDRLASE"/>
</dbReference>
<sequence>MDLPGTLSATTSDGVRLKYAQAGSSDGQQILFLTGWCQASSEWRNQVEYFSLAGFRVTTYDMRGHGESEKPDFGYRISRFAADLNDLLTQLNLEDLTIVAHSMGCSVTWAWWDQYPADHKRLDKLVLVDQPATMVRHPSWTDTQAVQFGTLFTPERMYELANNLAAHLRGVLKGFFTPSISEADFEWVLSENGKMSDAHATALLVNHGSCDWRHVIPRIAVPALVRGGLDPAPGIEWIAAQIPGARHYSFTAADKGYHFVFSENPDKFNAIVREFIAK</sequence>
<dbReference type="GO" id="GO:0016787">
    <property type="term" value="F:hydrolase activity"/>
    <property type="evidence" value="ECO:0007669"/>
    <property type="project" value="UniProtKB-KW"/>
</dbReference>
<reference evidence="2" key="1">
    <citation type="submission" date="2022-07" db="EMBL/GenBank/DDBJ databases">
        <title>Fungi with potential for degradation of polypropylene.</title>
        <authorList>
            <person name="Gostincar C."/>
        </authorList>
    </citation>
    <scope>NUCLEOTIDE SEQUENCE</scope>
    <source>
        <strain evidence="2">EXF-13287</strain>
    </source>
</reference>
<dbReference type="SUPFAM" id="SSF53474">
    <property type="entry name" value="alpha/beta-Hydrolases"/>
    <property type="match status" value="1"/>
</dbReference>
<evidence type="ECO:0000259" key="1">
    <source>
        <dbReference type="Pfam" id="PF00561"/>
    </source>
</evidence>
<organism evidence="2 3">
    <name type="scientific">Coniochaeta hoffmannii</name>
    <dbReference type="NCBI Taxonomy" id="91930"/>
    <lineage>
        <taxon>Eukaryota</taxon>
        <taxon>Fungi</taxon>
        <taxon>Dikarya</taxon>
        <taxon>Ascomycota</taxon>
        <taxon>Pezizomycotina</taxon>
        <taxon>Sordariomycetes</taxon>
        <taxon>Sordariomycetidae</taxon>
        <taxon>Coniochaetales</taxon>
        <taxon>Coniochaetaceae</taxon>
        <taxon>Coniochaeta</taxon>
    </lineage>
</organism>
<dbReference type="EMBL" id="JANBVN010000069">
    <property type="protein sequence ID" value="KAJ9150619.1"/>
    <property type="molecule type" value="Genomic_DNA"/>
</dbReference>
<feature type="domain" description="AB hydrolase-1" evidence="1">
    <location>
        <begin position="30"/>
        <end position="264"/>
    </location>
</feature>
<gene>
    <name evidence="2" type="ORF">NKR19_g5170</name>
</gene>
<evidence type="ECO:0000313" key="2">
    <source>
        <dbReference type="EMBL" id="KAJ9150619.1"/>
    </source>
</evidence>
<accession>A0AA38VGY9</accession>
<dbReference type="Proteomes" id="UP001174691">
    <property type="component" value="Unassembled WGS sequence"/>
</dbReference>
<dbReference type="PANTHER" id="PTHR43194">
    <property type="entry name" value="HYDROLASE ALPHA/BETA FOLD FAMILY"/>
    <property type="match status" value="1"/>
</dbReference>
<proteinExistence type="predicted"/>
<dbReference type="InterPro" id="IPR050228">
    <property type="entry name" value="Carboxylesterase_BioH"/>
</dbReference>
<comment type="caution">
    <text evidence="2">The sequence shown here is derived from an EMBL/GenBank/DDBJ whole genome shotgun (WGS) entry which is preliminary data.</text>
</comment>
<name>A0AA38VGY9_9PEZI</name>
<dbReference type="InterPro" id="IPR000073">
    <property type="entry name" value="AB_hydrolase_1"/>
</dbReference>
<keyword evidence="3" id="KW-1185">Reference proteome</keyword>
<protein>
    <submittedName>
        <fullName evidence="2">AB hydrolase superfamily protein YdjP</fullName>
    </submittedName>
</protein>
<dbReference type="InterPro" id="IPR029058">
    <property type="entry name" value="AB_hydrolase_fold"/>
</dbReference>